<dbReference type="OrthoDB" id="9807742at2"/>
<dbReference type="Gene3D" id="3.40.50.1000">
    <property type="entry name" value="HAD superfamily/HAD-like"/>
    <property type="match status" value="1"/>
</dbReference>
<dbReference type="AlphaFoldDB" id="A0A225NQQ9"/>
<evidence type="ECO:0000313" key="1">
    <source>
        <dbReference type="EMBL" id="OWU77189.1"/>
    </source>
</evidence>
<dbReference type="InterPro" id="IPR036412">
    <property type="entry name" value="HAD-like_sf"/>
</dbReference>
<dbReference type="Proteomes" id="UP000215377">
    <property type="component" value="Unassembled WGS sequence"/>
</dbReference>
<reference evidence="1 2" key="1">
    <citation type="submission" date="2013-04" db="EMBL/GenBank/DDBJ databases">
        <title>Oceanicola sp. 22II1-22F33 Genome Sequencing.</title>
        <authorList>
            <person name="Lai Q."/>
            <person name="Li G."/>
            <person name="Shao Z."/>
        </authorList>
    </citation>
    <scope>NUCLEOTIDE SEQUENCE [LARGE SCALE GENOMIC DNA]</scope>
    <source>
        <strain evidence="1 2">22II1-22F33</strain>
    </source>
</reference>
<dbReference type="NCBIfam" id="TIGR01509">
    <property type="entry name" value="HAD-SF-IA-v3"/>
    <property type="match status" value="1"/>
</dbReference>
<comment type="caution">
    <text evidence="1">The sequence shown here is derived from an EMBL/GenBank/DDBJ whole genome shotgun (WGS) entry which is preliminary data.</text>
</comment>
<dbReference type="Pfam" id="PF00702">
    <property type="entry name" value="Hydrolase"/>
    <property type="match status" value="1"/>
</dbReference>
<dbReference type="SFLD" id="SFLDG01129">
    <property type="entry name" value="C1.5:_HAD__Beta-PGM__Phosphata"/>
    <property type="match status" value="1"/>
</dbReference>
<protein>
    <recommendedName>
        <fullName evidence="3">Haloacid dehalogenase</fullName>
    </recommendedName>
</protein>
<dbReference type="SUPFAM" id="SSF56784">
    <property type="entry name" value="HAD-like"/>
    <property type="match status" value="1"/>
</dbReference>
<dbReference type="EMBL" id="AQQR01000001">
    <property type="protein sequence ID" value="OWU77189.1"/>
    <property type="molecule type" value="Genomic_DNA"/>
</dbReference>
<gene>
    <name evidence="1" type="ORF">ATO3_00080</name>
</gene>
<keyword evidence="2" id="KW-1185">Reference proteome</keyword>
<proteinExistence type="predicted"/>
<organism evidence="1 2">
    <name type="scientific">Marinibacterium profundimaris</name>
    <dbReference type="NCBI Taxonomy" id="1679460"/>
    <lineage>
        <taxon>Bacteria</taxon>
        <taxon>Pseudomonadati</taxon>
        <taxon>Pseudomonadota</taxon>
        <taxon>Alphaproteobacteria</taxon>
        <taxon>Rhodobacterales</taxon>
        <taxon>Paracoccaceae</taxon>
        <taxon>Marinibacterium</taxon>
    </lineage>
</organism>
<evidence type="ECO:0000313" key="2">
    <source>
        <dbReference type="Proteomes" id="UP000215377"/>
    </source>
</evidence>
<evidence type="ECO:0008006" key="3">
    <source>
        <dbReference type="Google" id="ProtNLM"/>
    </source>
</evidence>
<accession>A0A225NQQ9</accession>
<dbReference type="PANTHER" id="PTHR43611:SF3">
    <property type="entry name" value="FLAVIN MONONUCLEOTIDE HYDROLASE 1, CHLOROPLATIC"/>
    <property type="match status" value="1"/>
</dbReference>
<dbReference type="InterPro" id="IPR023214">
    <property type="entry name" value="HAD_sf"/>
</dbReference>
<name>A0A225NQQ9_9RHOB</name>
<sequence length="202" mass="22634">MPSCIMLDVDGVLINGRPRDGASWATSLREDLGVDPTGLQQHFFKPFWKQVVTGQLDIRDVLDQCLPRLGDGITTEQFMQYWFKNDARLDESVLADCVALRDRGLKIVLATNQEHQRANYIMSTLKLADYVDGIVYSADIGVAKPDPAFFTAAMTKTQQPAHEHILIDDTLENVKAAIAAKWSGRVWDSRKNLSDILDDVRA</sequence>
<dbReference type="SFLD" id="SFLDS00003">
    <property type="entry name" value="Haloacid_Dehalogenase"/>
    <property type="match status" value="1"/>
</dbReference>
<dbReference type="InterPro" id="IPR006439">
    <property type="entry name" value="HAD-SF_hydro_IA"/>
</dbReference>
<dbReference type="PANTHER" id="PTHR43611">
    <property type="entry name" value="ALPHA-D-GLUCOSE 1-PHOSPHATE PHOSPHATASE"/>
    <property type="match status" value="1"/>
</dbReference>